<dbReference type="GO" id="GO:0016747">
    <property type="term" value="F:acyltransferase activity, transferring groups other than amino-acyl groups"/>
    <property type="evidence" value="ECO:0007669"/>
    <property type="project" value="InterPro"/>
</dbReference>
<keyword evidence="2" id="KW-0808">Transferase</keyword>
<dbReference type="PROSITE" id="PS51186">
    <property type="entry name" value="GNAT"/>
    <property type="match status" value="1"/>
</dbReference>
<name>A0A4R5UCC3_9GAMM</name>
<dbReference type="Gene3D" id="3.40.630.30">
    <property type="match status" value="1"/>
</dbReference>
<comment type="caution">
    <text evidence="2">The sequence shown here is derived from an EMBL/GenBank/DDBJ whole genome shotgun (WGS) entry which is preliminary data.</text>
</comment>
<protein>
    <submittedName>
        <fullName evidence="2">GNAT family N-acetyltransferase</fullName>
    </submittedName>
</protein>
<dbReference type="InterPro" id="IPR016181">
    <property type="entry name" value="Acyl_CoA_acyltransferase"/>
</dbReference>
<dbReference type="SUPFAM" id="SSF55729">
    <property type="entry name" value="Acyl-CoA N-acyltransferases (Nat)"/>
    <property type="match status" value="1"/>
</dbReference>
<sequence>MTGQTEAVRWPEDFEVAGIRATLLGDGDSAVFPALYGNPATMQQIGDVLDRPATMRAFAAARRQMRADPPVARYWCLDAGADVRGLLSLVPDTNGRTAETGLLLPPALQARGVATAVLGHLRDAVLGTGALDALWTRHRAGHAAAAGLMRRLGFEAQAPADGWQRWRLHRNAWCRLVGHAAAD</sequence>
<evidence type="ECO:0000313" key="3">
    <source>
        <dbReference type="Proteomes" id="UP000295543"/>
    </source>
</evidence>
<organism evidence="2 3">
    <name type="scientific">Luteimonas terrae</name>
    <dbReference type="NCBI Taxonomy" id="1530191"/>
    <lineage>
        <taxon>Bacteria</taxon>
        <taxon>Pseudomonadati</taxon>
        <taxon>Pseudomonadota</taxon>
        <taxon>Gammaproteobacteria</taxon>
        <taxon>Lysobacterales</taxon>
        <taxon>Lysobacteraceae</taxon>
        <taxon>Luteimonas</taxon>
    </lineage>
</organism>
<evidence type="ECO:0000259" key="1">
    <source>
        <dbReference type="PROSITE" id="PS51186"/>
    </source>
</evidence>
<dbReference type="EMBL" id="SMTG01000002">
    <property type="protein sequence ID" value="TDK32915.1"/>
    <property type="molecule type" value="Genomic_DNA"/>
</dbReference>
<reference evidence="2 3" key="1">
    <citation type="submission" date="2019-03" db="EMBL/GenBank/DDBJ databases">
        <title>Luteimonas zhaokaii sp.nov., isolated from the rectal contents of Plateau pika in Yushu, Qinghai Province, China.</title>
        <authorList>
            <person name="Zhang G."/>
        </authorList>
    </citation>
    <scope>NUCLEOTIDE SEQUENCE [LARGE SCALE GENOMIC DNA]</scope>
    <source>
        <strain evidence="2 3">THG-MD21</strain>
    </source>
</reference>
<dbReference type="OrthoDB" id="5985151at2"/>
<dbReference type="AlphaFoldDB" id="A0A4R5UCC3"/>
<evidence type="ECO:0000313" key="2">
    <source>
        <dbReference type="EMBL" id="TDK32915.1"/>
    </source>
</evidence>
<dbReference type="InterPro" id="IPR000182">
    <property type="entry name" value="GNAT_dom"/>
</dbReference>
<gene>
    <name evidence="2" type="ORF">E2F49_02345</name>
</gene>
<dbReference type="Pfam" id="PF13302">
    <property type="entry name" value="Acetyltransf_3"/>
    <property type="match status" value="1"/>
</dbReference>
<accession>A0A4R5UCC3</accession>
<dbReference type="RefSeq" id="WP_133392446.1">
    <property type="nucleotide sequence ID" value="NZ_SMTG01000002.1"/>
</dbReference>
<dbReference type="Proteomes" id="UP000295543">
    <property type="component" value="Unassembled WGS sequence"/>
</dbReference>
<keyword evidence="3" id="KW-1185">Reference proteome</keyword>
<proteinExistence type="predicted"/>
<feature type="domain" description="N-acetyltransferase" evidence="1">
    <location>
        <begin position="32"/>
        <end position="177"/>
    </location>
</feature>